<dbReference type="AlphaFoldDB" id="A0A1W1BIT8"/>
<evidence type="ECO:0000313" key="1">
    <source>
        <dbReference type="EMBL" id="SFV53474.1"/>
    </source>
</evidence>
<sequence>MKKAFTMVELIFVIVILGILAAVAIPKMGSSKSHAEIAKGRSDVASIRSSILNERQTQLIKGINSFIPKLSDNDDLLFMGDGNGRTLLTYGIASGTSDGKWSKDKDNENVYYFHTNGKSIKFTYDKNKGTFSCDRDDDDTGTLCKKLVD</sequence>
<dbReference type="InterPro" id="IPR012902">
    <property type="entry name" value="N_methyl_site"/>
</dbReference>
<gene>
    <name evidence="2" type="ORF">MNB_SM-3-256</name>
    <name evidence="1" type="ORF">MNB_SM-7-925</name>
</gene>
<dbReference type="InterPro" id="IPR045584">
    <property type="entry name" value="Pilin-like"/>
</dbReference>
<evidence type="ECO:0000313" key="2">
    <source>
        <dbReference type="EMBL" id="SFV75209.1"/>
    </source>
</evidence>
<accession>A0A1W1BIT8</accession>
<dbReference type="EMBL" id="FPHB01000022">
    <property type="protein sequence ID" value="SFV53474.1"/>
    <property type="molecule type" value="Genomic_DNA"/>
</dbReference>
<reference evidence="1" key="1">
    <citation type="submission" date="2016-10" db="EMBL/GenBank/DDBJ databases">
        <authorList>
            <person name="de Groot N.N."/>
        </authorList>
    </citation>
    <scope>NUCLEOTIDE SEQUENCE</scope>
</reference>
<organism evidence="1">
    <name type="scientific">hydrothermal vent metagenome</name>
    <dbReference type="NCBI Taxonomy" id="652676"/>
    <lineage>
        <taxon>unclassified sequences</taxon>
        <taxon>metagenomes</taxon>
        <taxon>ecological metagenomes</taxon>
    </lineage>
</organism>
<dbReference type="Gene3D" id="3.30.700.10">
    <property type="entry name" value="Glycoprotein, Type 4 Pilin"/>
    <property type="match status" value="1"/>
</dbReference>
<dbReference type="NCBIfam" id="TIGR02532">
    <property type="entry name" value="IV_pilin_GFxxxE"/>
    <property type="match status" value="1"/>
</dbReference>
<dbReference type="SUPFAM" id="SSF54523">
    <property type="entry name" value="Pili subunits"/>
    <property type="match status" value="1"/>
</dbReference>
<protein>
    <submittedName>
        <fullName evidence="1">Type II secretion envelope pseudopilin protein (PulG,guides folded protein to PulD in outer membrane)</fullName>
    </submittedName>
</protein>
<dbReference type="EMBL" id="FPHP01000022">
    <property type="protein sequence ID" value="SFV75209.1"/>
    <property type="molecule type" value="Genomic_DNA"/>
</dbReference>
<proteinExistence type="predicted"/>
<dbReference type="Pfam" id="PF07963">
    <property type="entry name" value="N_methyl"/>
    <property type="match status" value="1"/>
</dbReference>
<name>A0A1W1BIT8_9ZZZZ</name>